<keyword evidence="3" id="KW-1185">Reference proteome</keyword>
<reference evidence="2 3" key="1">
    <citation type="submission" date="2021-12" db="EMBL/GenBank/DDBJ databases">
        <title>Genome sequence of Kibdelosporangium philippinense ATCC 49844.</title>
        <authorList>
            <person name="Fedorov E.A."/>
            <person name="Omeragic M."/>
            <person name="Shalygina K.F."/>
            <person name="Maclea K.S."/>
        </authorList>
    </citation>
    <scope>NUCLEOTIDE SEQUENCE [LARGE SCALE GENOMIC DNA]</scope>
    <source>
        <strain evidence="2 3">ATCC 49844</strain>
    </source>
</reference>
<organism evidence="2 3">
    <name type="scientific">Kibdelosporangium philippinense</name>
    <dbReference type="NCBI Taxonomy" id="211113"/>
    <lineage>
        <taxon>Bacteria</taxon>
        <taxon>Bacillati</taxon>
        <taxon>Actinomycetota</taxon>
        <taxon>Actinomycetes</taxon>
        <taxon>Pseudonocardiales</taxon>
        <taxon>Pseudonocardiaceae</taxon>
        <taxon>Kibdelosporangium</taxon>
    </lineage>
</organism>
<evidence type="ECO:0000313" key="2">
    <source>
        <dbReference type="EMBL" id="MCE7007491.1"/>
    </source>
</evidence>
<name>A0ABS8ZI53_9PSEU</name>
<proteinExistence type="predicted"/>
<feature type="compositionally biased region" description="Basic and acidic residues" evidence="1">
    <location>
        <begin position="40"/>
        <end position="64"/>
    </location>
</feature>
<evidence type="ECO:0000313" key="3">
    <source>
        <dbReference type="Proteomes" id="UP001521150"/>
    </source>
</evidence>
<evidence type="ECO:0000256" key="1">
    <source>
        <dbReference type="SAM" id="MobiDB-lite"/>
    </source>
</evidence>
<feature type="compositionally biased region" description="Basic and acidic residues" evidence="1">
    <location>
        <begin position="1"/>
        <end position="11"/>
    </location>
</feature>
<feature type="region of interest" description="Disordered" evidence="1">
    <location>
        <begin position="1"/>
        <end position="64"/>
    </location>
</feature>
<dbReference type="EMBL" id="JAJVCN010000003">
    <property type="protein sequence ID" value="MCE7007491.1"/>
    <property type="molecule type" value="Genomic_DNA"/>
</dbReference>
<sequence length="64" mass="7613">MTNEDRDHKPLSELAAQSRGITQRLEEFPLDEPIVETDMPSERVRLHRQQDEIEKERKRLDDQG</sequence>
<dbReference type="RefSeq" id="WP_233729089.1">
    <property type="nucleotide sequence ID" value="NZ_JAJVCN010000003.1"/>
</dbReference>
<gene>
    <name evidence="2" type="ORF">LWC34_32420</name>
</gene>
<dbReference type="Proteomes" id="UP001521150">
    <property type="component" value="Unassembled WGS sequence"/>
</dbReference>
<comment type="caution">
    <text evidence="2">The sequence shown here is derived from an EMBL/GenBank/DDBJ whole genome shotgun (WGS) entry which is preliminary data.</text>
</comment>
<protein>
    <submittedName>
        <fullName evidence="2">Uncharacterized protein</fullName>
    </submittedName>
</protein>
<accession>A0ABS8ZI53</accession>